<dbReference type="InterPro" id="IPR001563">
    <property type="entry name" value="Peptidase_S10"/>
</dbReference>
<evidence type="ECO:0000256" key="7">
    <source>
        <dbReference type="RuleBase" id="RU361156"/>
    </source>
</evidence>
<dbReference type="PROSITE" id="PS00560">
    <property type="entry name" value="CARBOXYPEPT_SER_HIS"/>
    <property type="match status" value="1"/>
</dbReference>
<feature type="signal peptide" evidence="7">
    <location>
        <begin position="1"/>
        <end position="18"/>
    </location>
</feature>
<keyword evidence="4 7" id="KW-0732">Signal</keyword>
<evidence type="ECO:0000256" key="5">
    <source>
        <dbReference type="ARBA" id="ARBA00022801"/>
    </source>
</evidence>
<gene>
    <name evidence="8" type="ORF">HHI36_016677</name>
</gene>
<keyword evidence="5 7" id="KW-0378">Hydrolase</keyword>
<keyword evidence="6" id="KW-0325">Glycoprotein</keyword>
<reference evidence="8 9" key="1">
    <citation type="journal article" date="2021" name="BMC Biol.">
        <title>Horizontally acquired antibacterial genes associated with adaptive radiation of ladybird beetles.</title>
        <authorList>
            <person name="Li H.S."/>
            <person name="Tang X.F."/>
            <person name="Huang Y.H."/>
            <person name="Xu Z.Y."/>
            <person name="Chen M.L."/>
            <person name="Du X.Y."/>
            <person name="Qiu B.Y."/>
            <person name="Chen P.T."/>
            <person name="Zhang W."/>
            <person name="Slipinski A."/>
            <person name="Escalona H.E."/>
            <person name="Waterhouse R.M."/>
            <person name="Zwick A."/>
            <person name="Pang H."/>
        </authorList>
    </citation>
    <scope>NUCLEOTIDE SEQUENCE [LARGE SCALE GENOMIC DNA]</scope>
    <source>
        <strain evidence="8">SYSU2018</strain>
    </source>
</reference>
<evidence type="ECO:0000256" key="6">
    <source>
        <dbReference type="ARBA" id="ARBA00023180"/>
    </source>
</evidence>
<dbReference type="Gene3D" id="3.40.50.1820">
    <property type="entry name" value="alpha/beta hydrolase"/>
    <property type="match status" value="1"/>
</dbReference>
<keyword evidence="3 7" id="KW-0645">Protease</keyword>
<dbReference type="InterPro" id="IPR029058">
    <property type="entry name" value="AB_hydrolase_fold"/>
</dbReference>
<dbReference type="EC" id="3.4.16.-" evidence="7"/>
<dbReference type="PROSITE" id="PS00131">
    <property type="entry name" value="CARBOXYPEPT_SER_SER"/>
    <property type="match status" value="1"/>
</dbReference>
<sequence>MSYLQLLLIALSVVLTLCCDSGQTGGKRPLTHEAVKSNIKVYDAQEDPLYLTPFIEEGFLEEARGAAKVISPPFNSINSYSGFITVNKTFDKNMFIWFFPSKNEEDPVMLWLQGGPGLTSLFGLFSEIGPFQIENDTVAPRNETWCNSHSILFIDNPVGTGYSFTKEGGLPHDEIQIGEELYEALRQFFELFPELRKNDFFVAGESYAGKYVPIISDKISRANYDLPNSLRINLKGLAIGNGWLDPINQMNIGEYTFQLGLVDSKTKSRMDECRDKSIELLHQGHLVNSTLVQREITTIFKNATAYDNLYNYLLPADQKTEDIVESFVQRKEVRRAIHVGNLTFNPDELVDTALQGDIMVSVANILADLLENYRVLIYSGQLDLAVPYPTTVNYLEKLKFTSAEEYRAAERRIWYKKDDIAGYVKTAGNLTDIMILNAGHLVPMDQPEVAFEMIYNFTRNKNIGSK</sequence>
<protein>
    <recommendedName>
        <fullName evidence="7">Carboxypeptidase</fullName>
        <ecNumber evidence="7">3.4.16.-</ecNumber>
    </recommendedName>
</protein>
<evidence type="ECO:0000256" key="2">
    <source>
        <dbReference type="ARBA" id="ARBA00022645"/>
    </source>
</evidence>
<proteinExistence type="inferred from homology"/>
<dbReference type="InterPro" id="IPR033124">
    <property type="entry name" value="Ser_caboxypep_his_AS"/>
</dbReference>
<dbReference type="Pfam" id="PF00450">
    <property type="entry name" value="Peptidase_S10"/>
    <property type="match status" value="1"/>
</dbReference>
<dbReference type="Proteomes" id="UP001516400">
    <property type="component" value="Unassembled WGS sequence"/>
</dbReference>
<dbReference type="AlphaFoldDB" id="A0ABD2NKI6"/>
<dbReference type="GO" id="GO:0004185">
    <property type="term" value="F:serine-type carboxypeptidase activity"/>
    <property type="evidence" value="ECO:0007669"/>
    <property type="project" value="UniProtKB-UniRule"/>
</dbReference>
<evidence type="ECO:0000256" key="3">
    <source>
        <dbReference type="ARBA" id="ARBA00022670"/>
    </source>
</evidence>
<comment type="caution">
    <text evidence="8">The sequence shown here is derived from an EMBL/GenBank/DDBJ whole genome shotgun (WGS) entry which is preliminary data.</text>
</comment>
<comment type="similarity">
    <text evidence="1 7">Belongs to the peptidase S10 family.</text>
</comment>
<evidence type="ECO:0000256" key="4">
    <source>
        <dbReference type="ARBA" id="ARBA00022729"/>
    </source>
</evidence>
<dbReference type="EMBL" id="JABFTP020000124">
    <property type="protein sequence ID" value="KAL3279163.1"/>
    <property type="molecule type" value="Genomic_DNA"/>
</dbReference>
<organism evidence="8 9">
    <name type="scientific">Cryptolaemus montrouzieri</name>
    <dbReference type="NCBI Taxonomy" id="559131"/>
    <lineage>
        <taxon>Eukaryota</taxon>
        <taxon>Metazoa</taxon>
        <taxon>Ecdysozoa</taxon>
        <taxon>Arthropoda</taxon>
        <taxon>Hexapoda</taxon>
        <taxon>Insecta</taxon>
        <taxon>Pterygota</taxon>
        <taxon>Neoptera</taxon>
        <taxon>Endopterygota</taxon>
        <taxon>Coleoptera</taxon>
        <taxon>Polyphaga</taxon>
        <taxon>Cucujiformia</taxon>
        <taxon>Coccinelloidea</taxon>
        <taxon>Coccinellidae</taxon>
        <taxon>Scymninae</taxon>
        <taxon>Scymnini</taxon>
        <taxon>Cryptolaemus</taxon>
    </lineage>
</organism>
<dbReference type="InterPro" id="IPR018202">
    <property type="entry name" value="Ser_caboxypep_ser_AS"/>
</dbReference>
<accession>A0ABD2NKI6</accession>
<evidence type="ECO:0000313" key="9">
    <source>
        <dbReference type="Proteomes" id="UP001516400"/>
    </source>
</evidence>
<keyword evidence="9" id="KW-1185">Reference proteome</keyword>
<dbReference type="SUPFAM" id="SSF53474">
    <property type="entry name" value="alpha/beta-Hydrolases"/>
    <property type="match status" value="1"/>
</dbReference>
<evidence type="ECO:0000256" key="1">
    <source>
        <dbReference type="ARBA" id="ARBA00009431"/>
    </source>
</evidence>
<feature type="chain" id="PRO_5044530859" description="Carboxypeptidase" evidence="7">
    <location>
        <begin position="19"/>
        <end position="466"/>
    </location>
</feature>
<dbReference type="PRINTS" id="PR00724">
    <property type="entry name" value="CRBOXYPTASEC"/>
</dbReference>
<keyword evidence="2 7" id="KW-0121">Carboxypeptidase</keyword>
<dbReference type="PANTHER" id="PTHR11802:SF472">
    <property type="entry name" value="SERINE CARBOXYPEPTIDASE CPVL-RELATED"/>
    <property type="match status" value="1"/>
</dbReference>
<evidence type="ECO:0000313" key="8">
    <source>
        <dbReference type="EMBL" id="KAL3279163.1"/>
    </source>
</evidence>
<dbReference type="PANTHER" id="PTHR11802">
    <property type="entry name" value="SERINE PROTEASE FAMILY S10 SERINE CARBOXYPEPTIDASE"/>
    <property type="match status" value="1"/>
</dbReference>
<dbReference type="GO" id="GO:0006508">
    <property type="term" value="P:proteolysis"/>
    <property type="evidence" value="ECO:0007669"/>
    <property type="project" value="UniProtKB-KW"/>
</dbReference>
<name>A0ABD2NKI6_9CUCU</name>